<comment type="caution">
    <text evidence="4">The sequence shown here is derived from an EMBL/GenBank/DDBJ whole genome shotgun (WGS) entry which is preliminary data.</text>
</comment>
<dbReference type="RefSeq" id="WP_062074535.1">
    <property type="nucleotide sequence ID" value="NZ_BBRC01000003.1"/>
</dbReference>
<accession>A0A7Z0CJE6</accession>
<feature type="transmembrane region" description="Helical" evidence="2">
    <location>
        <begin position="270"/>
        <end position="293"/>
    </location>
</feature>
<gene>
    <name evidence="4" type="ORF">BKA03_000816</name>
</gene>
<evidence type="ECO:0000256" key="2">
    <source>
        <dbReference type="SAM" id="Phobius"/>
    </source>
</evidence>
<evidence type="ECO:0000313" key="5">
    <source>
        <dbReference type="Proteomes" id="UP000547973"/>
    </source>
</evidence>
<feature type="transmembrane region" description="Helical" evidence="2">
    <location>
        <begin position="51"/>
        <end position="75"/>
    </location>
</feature>
<keyword evidence="2" id="KW-0472">Membrane</keyword>
<protein>
    <submittedName>
        <fullName evidence="4">Phage shock protein PspC (Stress-responsive transcriptional regulator)</fullName>
    </submittedName>
</protein>
<dbReference type="Pfam" id="PF04024">
    <property type="entry name" value="PspC"/>
    <property type="match status" value="1"/>
</dbReference>
<reference evidence="4 5" key="1">
    <citation type="submission" date="2020-07" db="EMBL/GenBank/DDBJ databases">
        <title>Sequencing the genomes of 1000 actinobacteria strains.</title>
        <authorList>
            <person name="Klenk H.-P."/>
        </authorList>
    </citation>
    <scope>NUCLEOTIDE SEQUENCE [LARGE SCALE GENOMIC DNA]</scope>
    <source>
        <strain evidence="4 5">DSM 19970</strain>
    </source>
</reference>
<feature type="transmembrane region" description="Helical" evidence="2">
    <location>
        <begin position="87"/>
        <end position="111"/>
    </location>
</feature>
<name>A0A7Z0CJE6_9MICO</name>
<feature type="region of interest" description="Disordered" evidence="1">
    <location>
        <begin position="402"/>
        <end position="425"/>
    </location>
</feature>
<evidence type="ECO:0000313" key="4">
    <source>
        <dbReference type="EMBL" id="NYI40697.1"/>
    </source>
</evidence>
<evidence type="ECO:0000259" key="3">
    <source>
        <dbReference type="Pfam" id="PF04024"/>
    </source>
</evidence>
<feature type="domain" description="Phage shock protein PspC N-terminal" evidence="3">
    <location>
        <begin position="26"/>
        <end position="77"/>
    </location>
</feature>
<feature type="region of interest" description="Disordered" evidence="1">
    <location>
        <begin position="198"/>
        <end position="237"/>
    </location>
</feature>
<dbReference type="EMBL" id="JACBZO010000001">
    <property type="protein sequence ID" value="NYI40697.1"/>
    <property type="molecule type" value="Genomic_DNA"/>
</dbReference>
<feature type="transmembrane region" description="Helical" evidence="2">
    <location>
        <begin position="131"/>
        <end position="160"/>
    </location>
</feature>
<feature type="transmembrane region" description="Helical" evidence="2">
    <location>
        <begin position="245"/>
        <end position="264"/>
    </location>
</feature>
<sequence>MTTPPEQAPQEAALFRTIREWGITRGDHGVVGGVVEGLGDRIGMARVPARIIVVVALLVLKGLVLVAYAVAWALLPDRKGNIILQNFGRGIPNVGALVGIGILTLTGLGWVDNGPGITFHNIPWGDPGNWGIARVLVLIFAILVPLIVIGAIVAVVVVLLRRNGAAKGATPVANPVFAAPPANGASVAASSPAGSAATATAPAVEPPPPAPSAAAAMPPARQWAPVPPAPPVPPRRPQVPGPGRTFYLMSLAWAAIAAAAAVWMDRMGHLAVHPVIAGSVIFATGLGVIAIFVSLAGRKLGFLGFLAIASLLPLVIIAANANELRTAYADHGGITPNGGITAMVPSSPPVAFDPTLAFDPTYTNVYFDASCYQADWTDTHDSTAYVSVQRLNLAANTAAPTAPTASNAATAPTAPTASNAPTAPTDTKVAVTAELTYVTIAKGANVTLTGGINASATVVFADKGFVCDFQPGTDPYMELTNPGAPTIDLVVKDDHYANTIVIQEVAS</sequence>
<dbReference type="AlphaFoldDB" id="A0A7Z0CJE6"/>
<keyword evidence="2" id="KW-0812">Transmembrane</keyword>
<evidence type="ECO:0000256" key="1">
    <source>
        <dbReference type="SAM" id="MobiDB-lite"/>
    </source>
</evidence>
<dbReference type="Proteomes" id="UP000547973">
    <property type="component" value="Unassembled WGS sequence"/>
</dbReference>
<keyword evidence="2" id="KW-1133">Transmembrane helix</keyword>
<feature type="compositionally biased region" description="Low complexity" evidence="1">
    <location>
        <begin position="212"/>
        <end position="224"/>
    </location>
</feature>
<organism evidence="4 5">
    <name type="scientific">Demequina lutea</name>
    <dbReference type="NCBI Taxonomy" id="431489"/>
    <lineage>
        <taxon>Bacteria</taxon>
        <taxon>Bacillati</taxon>
        <taxon>Actinomycetota</taxon>
        <taxon>Actinomycetes</taxon>
        <taxon>Micrococcales</taxon>
        <taxon>Demequinaceae</taxon>
        <taxon>Demequina</taxon>
    </lineage>
</organism>
<feature type="compositionally biased region" description="Pro residues" evidence="1">
    <location>
        <begin position="225"/>
        <end position="237"/>
    </location>
</feature>
<feature type="transmembrane region" description="Helical" evidence="2">
    <location>
        <begin position="300"/>
        <end position="319"/>
    </location>
</feature>
<keyword evidence="5" id="KW-1185">Reference proteome</keyword>
<dbReference type="InterPro" id="IPR007168">
    <property type="entry name" value="Phageshock_PspC_N"/>
</dbReference>
<proteinExistence type="predicted"/>